<sequence length="105" mass="12151">MLFSRIFMAGAPKFIKQLLLDLRNEIYCTILIVGDFNAPLTALDRSSRQKVHKETMGLHCILEQMDLTYIYRTFHPTTAEYTLFSSAHGTFFKIDHIIGHENKSQ</sequence>
<reference evidence="1" key="1">
    <citation type="submission" date="1999-02" db="EMBL/GenBank/DDBJ databases">
        <title>Functional prediction of the coding sequences of 75 new genes deduced by analysis of cDNA clones from human fetal liver.</title>
        <authorList>
            <person name="Zhang C."/>
            <person name="Yu Y."/>
            <person name="Zhang S."/>
            <person name="Wei H."/>
            <person name="Bi J."/>
            <person name="Zhou G."/>
            <person name="Dong C."/>
            <person name="Zai Y."/>
            <person name="Xu W."/>
            <person name="Gao F."/>
            <person name="Liu M."/>
            <person name="He F."/>
        </authorList>
    </citation>
    <scope>NUCLEOTIDE SEQUENCE</scope>
    <source>
        <tissue evidence="1">Liver</tissue>
    </source>
</reference>
<dbReference type="AlphaFoldDB" id="V9H0G6"/>
<accession>V9H0G6</accession>
<proteinExistence type="evidence at transcript level"/>
<protein>
    <submittedName>
        <fullName evidence="1">PRO0956</fullName>
    </submittedName>
</protein>
<dbReference type="PeptideAtlas" id="V9H0G6"/>
<dbReference type="SUPFAM" id="SSF56219">
    <property type="entry name" value="DNase I-like"/>
    <property type="match status" value="1"/>
</dbReference>
<dbReference type="EMBL" id="AF130052">
    <property type="protein sequence ID" value="AAG35480.1"/>
    <property type="molecule type" value="mRNA"/>
</dbReference>
<name>V9H0G6_HUMAN</name>
<evidence type="ECO:0000313" key="1">
    <source>
        <dbReference type="EMBL" id="AAG35480.1"/>
    </source>
</evidence>
<dbReference type="Gene3D" id="3.60.10.10">
    <property type="entry name" value="Endonuclease/exonuclease/phosphatase"/>
    <property type="match status" value="1"/>
</dbReference>
<organism evidence="1">
    <name type="scientific">Homo sapiens</name>
    <name type="common">Human</name>
    <dbReference type="NCBI Taxonomy" id="9606"/>
    <lineage>
        <taxon>Eukaryota</taxon>
        <taxon>Metazoa</taxon>
        <taxon>Chordata</taxon>
        <taxon>Craniata</taxon>
        <taxon>Vertebrata</taxon>
        <taxon>Euteleostomi</taxon>
        <taxon>Mammalia</taxon>
        <taxon>Eutheria</taxon>
        <taxon>Euarchontoglires</taxon>
        <taxon>Primates</taxon>
        <taxon>Haplorrhini</taxon>
        <taxon>Catarrhini</taxon>
        <taxon>Hominidae</taxon>
        <taxon>Homo</taxon>
    </lineage>
</organism>
<dbReference type="InterPro" id="IPR036691">
    <property type="entry name" value="Endo/exonu/phosph_ase_sf"/>
</dbReference>